<name>A0A382DDC3_9ZZZZ</name>
<reference evidence="1" key="1">
    <citation type="submission" date="2018-05" db="EMBL/GenBank/DDBJ databases">
        <authorList>
            <person name="Lanie J.A."/>
            <person name="Ng W.-L."/>
            <person name="Kazmierczak K.M."/>
            <person name="Andrzejewski T.M."/>
            <person name="Davidsen T.M."/>
            <person name="Wayne K.J."/>
            <person name="Tettelin H."/>
            <person name="Glass J.I."/>
            <person name="Rusch D."/>
            <person name="Podicherti R."/>
            <person name="Tsui H.-C.T."/>
            <person name="Winkler M.E."/>
        </authorList>
    </citation>
    <scope>NUCLEOTIDE SEQUENCE</scope>
</reference>
<dbReference type="AlphaFoldDB" id="A0A382DDC3"/>
<sequence length="153" mass="17241">MESIMNYFSLICYSILLVTIPLKGEHPEHPEHPSKKTTPLTAEAVGKAVEEFIESDSQLKGGKFLVFDRFAREVLQLDLLKIHMDRLTGIGNDIYFACADFQASNGKVYDLDIFMSGKSADELGVTEIIVHKEEGVQRYGWLEKDGVWVKTSN</sequence>
<dbReference type="EMBL" id="UINC01038672">
    <property type="protein sequence ID" value="SVB36022.1"/>
    <property type="molecule type" value="Genomic_DNA"/>
</dbReference>
<organism evidence="1">
    <name type="scientific">marine metagenome</name>
    <dbReference type="NCBI Taxonomy" id="408172"/>
    <lineage>
        <taxon>unclassified sequences</taxon>
        <taxon>metagenomes</taxon>
        <taxon>ecological metagenomes</taxon>
    </lineage>
</organism>
<gene>
    <name evidence="1" type="ORF">METZ01_LOCUS188876</name>
</gene>
<evidence type="ECO:0000313" key="1">
    <source>
        <dbReference type="EMBL" id="SVB36022.1"/>
    </source>
</evidence>
<protein>
    <submittedName>
        <fullName evidence="1">Uncharacterized protein</fullName>
    </submittedName>
</protein>
<proteinExistence type="predicted"/>
<accession>A0A382DDC3</accession>